<dbReference type="GeneID" id="20318206"/>
<dbReference type="PANTHER" id="PTHR24055">
    <property type="entry name" value="MITOGEN-ACTIVATED PROTEIN KINASE"/>
    <property type="match status" value="1"/>
</dbReference>
<dbReference type="GO" id="GO:0005524">
    <property type="term" value="F:ATP binding"/>
    <property type="evidence" value="ECO:0007669"/>
    <property type="project" value="UniProtKB-UniRule"/>
</dbReference>
<evidence type="ECO:0000256" key="3">
    <source>
        <dbReference type="ARBA" id="ARBA00022527"/>
    </source>
</evidence>
<keyword evidence="3" id="KW-0723">Serine/threonine-protein kinase</keyword>
<sequence>MGTDQFTSPSGGDGMLHAAQHAQHTVHTPDAPTKADFFTVELNHSQWVVPTRYSDLQAIGSGAYGSVCSAFDTQLHRRVAIKKLTKPFLAQEYAKRSYRELRILAHMNHENLLCLVDAFSPQDSLETFSDLYLVTPFMQMNLRTVMSSNELSEEHVRYLVYQLFCALKYMHSCGLIHRDLKPENIGVNEDCELRLLDFGLARQRDEHMTGYVTTRWYRAPEVILEWEHYDQQVDIWSAACIMSELRTRKTLFPGLNYIDQIRLIISFLGTSDEEYSQKAQKLTSDCGPFTPPDFNEHFSAFSKEGIDLLGKLLRIDPRRRLTAGEALDHPYFISLRDKLCESVGEPFDDPVEHLMEVSIEDWKGHIWTTLINFVPKLDSFILDDACGNGSRSR</sequence>
<dbReference type="AlphaFoldDB" id="A0A074ZU57"/>
<reference evidence="9 10" key="1">
    <citation type="submission" date="2013-11" db="EMBL/GenBank/DDBJ databases">
        <title>Opisthorchis viverrini - life in the bile duct.</title>
        <authorList>
            <person name="Young N.D."/>
            <person name="Nagarajan N."/>
            <person name="Lin S.J."/>
            <person name="Korhonen P.K."/>
            <person name="Jex A.R."/>
            <person name="Hall R.S."/>
            <person name="Safavi-Hemami H."/>
            <person name="Kaewkong W."/>
            <person name="Bertrand D."/>
            <person name="Gao S."/>
            <person name="Seet Q."/>
            <person name="Wongkham S."/>
            <person name="Teh B.T."/>
            <person name="Wongkham C."/>
            <person name="Intapan P.M."/>
            <person name="Maleewong W."/>
            <person name="Yang X."/>
            <person name="Hu M."/>
            <person name="Wang Z."/>
            <person name="Hofmann A."/>
            <person name="Sternberg P.W."/>
            <person name="Tan P."/>
            <person name="Wang J."/>
            <person name="Gasser R.B."/>
        </authorList>
    </citation>
    <scope>NUCLEOTIDE SEQUENCE [LARGE SCALE GENOMIC DNA]</scope>
</reference>
<proteinExistence type="predicted"/>
<dbReference type="Pfam" id="PF00069">
    <property type="entry name" value="Pkinase"/>
    <property type="match status" value="1"/>
</dbReference>
<dbReference type="FunFam" id="3.30.200.20:FF:000028">
    <property type="entry name" value="Mitogen-activated protein kinase"/>
    <property type="match status" value="1"/>
</dbReference>
<evidence type="ECO:0000256" key="7">
    <source>
        <dbReference type="ARBA" id="ARBA00022777"/>
    </source>
</evidence>
<evidence type="ECO:0000256" key="6">
    <source>
        <dbReference type="ARBA" id="ARBA00022741"/>
    </source>
</evidence>
<dbReference type="Proteomes" id="UP000054324">
    <property type="component" value="Unassembled WGS sequence"/>
</dbReference>
<evidence type="ECO:0000313" key="10">
    <source>
        <dbReference type="Proteomes" id="UP000054324"/>
    </source>
</evidence>
<evidence type="ECO:0000313" key="9">
    <source>
        <dbReference type="EMBL" id="KER29367.1"/>
    </source>
</evidence>
<accession>A0A074ZU57</accession>
<name>A0A074ZU57_OPIVI</name>
<keyword evidence="5" id="KW-0808">Transferase</keyword>
<dbReference type="EC" id="2.7.11.24" evidence="2"/>
<dbReference type="PROSITE" id="PS00107">
    <property type="entry name" value="PROTEIN_KINASE_ATP"/>
    <property type="match status" value="1"/>
</dbReference>
<evidence type="ECO:0000256" key="1">
    <source>
        <dbReference type="ARBA" id="ARBA00001946"/>
    </source>
</evidence>
<dbReference type="InterPro" id="IPR050117">
    <property type="entry name" value="MAPK"/>
</dbReference>
<comment type="cofactor">
    <cofactor evidence="1">
        <name>Mg(2+)</name>
        <dbReference type="ChEBI" id="CHEBI:18420"/>
    </cofactor>
</comment>
<dbReference type="InterPro" id="IPR011009">
    <property type="entry name" value="Kinase-like_dom_sf"/>
</dbReference>
<keyword evidence="10" id="KW-1185">Reference proteome</keyword>
<dbReference type="Gene3D" id="1.10.510.10">
    <property type="entry name" value="Transferase(Phosphotransferase) domain 1"/>
    <property type="match status" value="1"/>
</dbReference>
<keyword evidence="7" id="KW-0418">Kinase</keyword>
<protein>
    <recommendedName>
        <fullName evidence="2">mitogen-activated protein kinase</fullName>
        <ecNumber evidence="2">2.7.11.24</ecNumber>
    </recommendedName>
</protein>
<dbReference type="InterPro" id="IPR000719">
    <property type="entry name" value="Prot_kinase_dom"/>
</dbReference>
<dbReference type="SUPFAM" id="SSF56112">
    <property type="entry name" value="Protein kinase-like (PK-like)"/>
    <property type="match status" value="1"/>
</dbReference>
<dbReference type="OrthoDB" id="192887at2759"/>
<evidence type="ECO:0000256" key="2">
    <source>
        <dbReference type="ARBA" id="ARBA00012411"/>
    </source>
</evidence>
<dbReference type="PROSITE" id="PS50011">
    <property type="entry name" value="PROTEIN_KINASE_DOM"/>
    <property type="match status" value="1"/>
</dbReference>
<keyword evidence="4" id="KW-0597">Phosphoprotein</keyword>
<gene>
    <name evidence="9" type="ORF">T265_04020</name>
</gene>
<evidence type="ECO:0000256" key="8">
    <source>
        <dbReference type="ARBA" id="ARBA00022840"/>
    </source>
</evidence>
<dbReference type="FunFam" id="1.10.510.10:FF:000624">
    <property type="entry name" value="Mitogen-activated protein kinase"/>
    <property type="match status" value="1"/>
</dbReference>
<dbReference type="InterPro" id="IPR017441">
    <property type="entry name" value="Protein_kinase_ATP_BS"/>
</dbReference>
<dbReference type="InterPro" id="IPR003527">
    <property type="entry name" value="MAP_kinase_CS"/>
</dbReference>
<keyword evidence="8" id="KW-0067">ATP-binding</keyword>
<dbReference type="KEGG" id="ovi:T265_04020"/>
<evidence type="ECO:0000256" key="4">
    <source>
        <dbReference type="ARBA" id="ARBA00022553"/>
    </source>
</evidence>
<dbReference type="GO" id="GO:0004707">
    <property type="term" value="F:MAP kinase activity"/>
    <property type="evidence" value="ECO:0007669"/>
    <property type="project" value="UniProtKB-EC"/>
</dbReference>
<dbReference type="STRING" id="6198.A0A074ZU57"/>
<dbReference type="RefSeq" id="XP_009166902.1">
    <property type="nucleotide sequence ID" value="XM_009168638.1"/>
</dbReference>
<organism evidence="9 10">
    <name type="scientific">Opisthorchis viverrini</name>
    <name type="common">Southeast Asian liver fluke</name>
    <dbReference type="NCBI Taxonomy" id="6198"/>
    <lineage>
        <taxon>Eukaryota</taxon>
        <taxon>Metazoa</taxon>
        <taxon>Spiralia</taxon>
        <taxon>Lophotrochozoa</taxon>
        <taxon>Platyhelminthes</taxon>
        <taxon>Trematoda</taxon>
        <taxon>Digenea</taxon>
        <taxon>Opisthorchiida</taxon>
        <taxon>Opisthorchiata</taxon>
        <taxon>Opisthorchiidae</taxon>
        <taxon>Opisthorchis</taxon>
    </lineage>
</organism>
<evidence type="ECO:0000256" key="5">
    <source>
        <dbReference type="ARBA" id="ARBA00022679"/>
    </source>
</evidence>
<dbReference type="Gene3D" id="3.30.200.20">
    <property type="entry name" value="Phosphorylase Kinase, domain 1"/>
    <property type="match status" value="1"/>
</dbReference>
<keyword evidence="6" id="KW-0547">Nucleotide-binding</keyword>
<dbReference type="CTD" id="20318206"/>
<dbReference type="PROSITE" id="PS01351">
    <property type="entry name" value="MAPK"/>
    <property type="match status" value="1"/>
</dbReference>
<dbReference type="EMBL" id="KL596680">
    <property type="protein sequence ID" value="KER29367.1"/>
    <property type="molecule type" value="Genomic_DNA"/>
</dbReference>
<dbReference type="SMART" id="SM00220">
    <property type="entry name" value="S_TKc"/>
    <property type="match status" value="1"/>
</dbReference>